<gene>
    <name evidence="2" type="ORF">ACFSDX_08100</name>
</gene>
<reference evidence="3" key="1">
    <citation type="journal article" date="2019" name="Int. J. Syst. Evol. Microbiol.">
        <title>The Global Catalogue of Microorganisms (GCM) 10K type strain sequencing project: providing services to taxonomists for standard genome sequencing and annotation.</title>
        <authorList>
            <consortium name="The Broad Institute Genomics Platform"/>
            <consortium name="The Broad Institute Genome Sequencing Center for Infectious Disease"/>
            <person name="Wu L."/>
            <person name="Ma J."/>
        </authorList>
    </citation>
    <scope>NUCLEOTIDE SEQUENCE [LARGE SCALE GENOMIC DNA]</scope>
    <source>
        <strain evidence="3">CGMCC 1.15795</strain>
    </source>
</reference>
<dbReference type="InterPro" id="IPR015943">
    <property type="entry name" value="WD40/YVTN_repeat-like_dom_sf"/>
</dbReference>
<dbReference type="Proteomes" id="UP001597197">
    <property type="component" value="Unassembled WGS sequence"/>
</dbReference>
<organism evidence="2 3">
    <name type="scientific">Hymenobacter bucti</name>
    <dbReference type="NCBI Taxonomy" id="1844114"/>
    <lineage>
        <taxon>Bacteria</taxon>
        <taxon>Pseudomonadati</taxon>
        <taxon>Bacteroidota</taxon>
        <taxon>Cytophagia</taxon>
        <taxon>Cytophagales</taxon>
        <taxon>Hymenobacteraceae</taxon>
        <taxon>Hymenobacter</taxon>
    </lineage>
</organism>
<name>A0ABW4QSH1_9BACT</name>
<proteinExistence type="predicted"/>
<protein>
    <submittedName>
        <fullName evidence="2">Gliding motility-associated C-terminal domain-containing protein</fullName>
    </submittedName>
</protein>
<dbReference type="PROSITE" id="PS50093">
    <property type="entry name" value="PKD"/>
    <property type="match status" value="1"/>
</dbReference>
<dbReference type="EMBL" id="JBHUFD010000003">
    <property type="protein sequence ID" value="MFD1872385.1"/>
    <property type="molecule type" value="Genomic_DNA"/>
</dbReference>
<keyword evidence="3" id="KW-1185">Reference proteome</keyword>
<evidence type="ECO:0000313" key="2">
    <source>
        <dbReference type="EMBL" id="MFD1872385.1"/>
    </source>
</evidence>
<evidence type="ECO:0000259" key="1">
    <source>
        <dbReference type="PROSITE" id="PS50093"/>
    </source>
</evidence>
<evidence type="ECO:0000313" key="3">
    <source>
        <dbReference type="Proteomes" id="UP001597197"/>
    </source>
</evidence>
<dbReference type="Gene3D" id="2.60.40.740">
    <property type="match status" value="1"/>
</dbReference>
<dbReference type="Gene3D" id="2.130.10.10">
    <property type="entry name" value="YVTN repeat-like/Quinoprotein amine dehydrogenase"/>
    <property type="match status" value="1"/>
</dbReference>
<dbReference type="InterPro" id="IPR013783">
    <property type="entry name" value="Ig-like_fold"/>
</dbReference>
<accession>A0ABW4QSH1</accession>
<dbReference type="SMART" id="SM00089">
    <property type="entry name" value="PKD"/>
    <property type="match status" value="3"/>
</dbReference>
<dbReference type="InterPro" id="IPR000601">
    <property type="entry name" value="PKD_dom"/>
</dbReference>
<dbReference type="SUPFAM" id="SSF82171">
    <property type="entry name" value="DPP6 N-terminal domain-like"/>
    <property type="match status" value="1"/>
</dbReference>
<dbReference type="InterPro" id="IPR035986">
    <property type="entry name" value="PKD_dom_sf"/>
</dbReference>
<comment type="caution">
    <text evidence="2">The sequence shown here is derived from an EMBL/GenBank/DDBJ whole genome shotgun (WGS) entry which is preliminary data.</text>
</comment>
<dbReference type="CDD" id="cd00146">
    <property type="entry name" value="PKD"/>
    <property type="match status" value="1"/>
</dbReference>
<dbReference type="SUPFAM" id="SSF49299">
    <property type="entry name" value="PKD domain"/>
    <property type="match status" value="1"/>
</dbReference>
<dbReference type="Gene3D" id="2.60.40.10">
    <property type="entry name" value="Immunoglobulins"/>
    <property type="match status" value="1"/>
</dbReference>
<dbReference type="Pfam" id="PF13585">
    <property type="entry name" value="CHU_C"/>
    <property type="match status" value="1"/>
</dbReference>
<dbReference type="InterPro" id="IPR022409">
    <property type="entry name" value="PKD/Chitinase_dom"/>
</dbReference>
<sequence length="788" mass="83044">MNTYEATATVSDGNGQLLFYTNSENIWNRNNQVMVNGANLGGHQSASQGTIAVQNSGNAQQYYVFVVDGAENQLAGGLKYNLVDMSRQGGLGEVINRRVQVSSGQLTEKLTTVPHANGRDTWILVHGWQTNTFYAYLLTYSGLQPTPVVTNIGSVHSGGSGTYSNSNSVGYMRVSPNGSKLAVGIRENQFELFDFNPATGQLSNYIQLADTYRSYAVAFSPDSRFLYGTNLNYLQVYQFDLQAGSASAIANSGVVVASTTDNAGGLQLGPDGKLYVSVYNSPYLAVINNPNVRGTGCGFQANAVYLGGKLAQIGLPNFPASRAAPALGIIDFTNTLACAGSPMTFTGTSTVLLNDAVVTWNFGDLASGSANTATGLTATHTFATAGTYRVALSISQASGSMGGGLIRSVTVEPSPRAQLGRDTTLCGSQLLLNAGVQPAGTTYRYRWQDGSTAATFLARATGTYSVTVTSAAGCTSTASRHVTFGLAPVAGLPASITACAFNVVLIPGPQPAGTTYRWQDGSMAATYLAQTSGRYRVTITSPQGCSTTDSVRVTLNAAGPPPRLPADTTVCGATSVLLRPGGQPAGTTYLWQDGSTNPTYLVQSSGTYTVRATTPLGCTATASSRVQLGQAPLVQLRADTLVCPNAVWTLRTNPQPAGTLYRWQDGSTGATYVAHGPGQYLVEVRAATTGCLATATLRAAPLDCPVVIPNIITPNGDPQNEFFVLKGLTPSDWSLRIFDRWGRQVYDRAKYDNGWNAPGQAAGLYYYLLSNPATGERHQGWVEVVRGS</sequence>
<feature type="domain" description="PKD" evidence="1">
    <location>
        <begin position="354"/>
        <end position="400"/>
    </location>
</feature>
<dbReference type="RefSeq" id="WP_382312798.1">
    <property type="nucleotide sequence ID" value="NZ_JBHUFD010000003.1"/>
</dbReference>
<dbReference type="Pfam" id="PF18911">
    <property type="entry name" value="PKD_4"/>
    <property type="match status" value="1"/>
</dbReference>